<dbReference type="EMBL" id="ML737121">
    <property type="protein sequence ID" value="KAE8344962.1"/>
    <property type="molecule type" value="Genomic_DNA"/>
</dbReference>
<gene>
    <name evidence="1" type="ORF">BDV24DRAFT_126041</name>
</gene>
<protein>
    <submittedName>
        <fullName evidence="1">Uncharacterized protein</fullName>
    </submittedName>
</protein>
<dbReference type="SUPFAM" id="SSF48403">
    <property type="entry name" value="Ankyrin repeat"/>
    <property type="match status" value="1"/>
</dbReference>
<organism evidence="1">
    <name type="scientific">Aspergillus arachidicola</name>
    <dbReference type="NCBI Taxonomy" id="656916"/>
    <lineage>
        <taxon>Eukaryota</taxon>
        <taxon>Fungi</taxon>
        <taxon>Dikarya</taxon>
        <taxon>Ascomycota</taxon>
        <taxon>Pezizomycotina</taxon>
        <taxon>Eurotiomycetes</taxon>
        <taxon>Eurotiomycetidae</taxon>
        <taxon>Eurotiales</taxon>
        <taxon>Aspergillaceae</taxon>
        <taxon>Aspergillus</taxon>
        <taxon>Aspergillus subgen. Circumdati</taxon>
    </lineage>
</organism>
<sequence>MEHTIGNALRVTCSCGKKVIVHYLPKKHCDTAKKSSEGFKLLGIAANGGYGDIIEFLLGYDPHLTMAPWTVTLCFGSDNKHQ</sequence>
<dbReference type="InterPro" id="IPR036770">
    <property type="entry name" value="Ankyrin_rpt-contain_sf"/>
</dbReference>
<proteinExistence type="predicted"/>
<accession>A0A5N6YHL7</accession>
<evidence type="ECO:0000313" key="1">
    <source>
        <dbReference type="EMBL" id="KAE8344962.1"/>
    </source>
</evidence>
<name>A0A5N6YHL7_9EURO</name>
<dbReference type="AlphaFoldDB" id="A0A5N6YHL7"/>
<dbReference type="Proteomes" id="UP000325558">
    <property type="component" value="Unassembled WGS sequence"/>
</dbReference>
<reference evidence="1" key="1">
    <citation type="submission" date="2019-04" db="EMBL/GenBank/DDBJ databases">
        <title>Friends and foes A comparative genomics study of 23 Aspergillus species from section Flavi.</title>
        <authorList>
            <consortium name="DOE Joint Genome Institute"/>
            <person name="Kjaerbolling I."/>
            <person name="Vesth T."/>
            <person name="Frisvad J.C."/>
            <person name="Nybo J.L."/>
            <person name="Theobald S."/>
            <person name="Kildgaard S."/>
            <person name="Isbrandt T."/>
            <person name="Kuo A."/>
            <person name="Sato A."/>
            <person name="Lyhne E.K."/>
            <person name="Kogle M.E."/>
            <person name="Wiebenga A."/>
            <person name="Kun R.S."/>
            <person name="Lubbers R.J."/>
            <person name="Makela M.R."/>
            <person name="Barry K."/>
            <person name="Chovatia M."/>
            <person name="Clum A."/>
            <person name="Daum C."/>
            <person name="Haridas S."/>
            <person name="He G."/>
            <person name="LaButti K."/>
            <person name="Lipzen A."/>
            <person name="Mondo S."/>
            <person name="Riley R."/>
            <person name="Salamov A."/>
            <person name="Simmons B.A."/>
            <person name="Magnuson J.K."/>
            <person name="Henrissat B."/>
            <person name="Mortensen U.H."/>
            <person name="Larsen T.O."/>
            <person name="Devries R.P."/>
            <person name="Grigoriev I.V."/>
            <person name="Machida M."/>
            <person name="Baker S.E."/>
            <person name="Andersen M.R."/>
        </authorList>
    </citation>
    <scope>NUCLEOTIDE SEQUENCE</scope>
    <source>
        <strain evidence="1">CBS 117612</strain>
    </source>
</reference>